<protein>
    <submittedName>
        <fullName evidence="5">Beta-ketoacyl-ACP reductase</fullName>
    </submittedName>
</protein>
<feature type="domain" description="Beta-ketoacyl-[acyl-carrier-protein] synthase III C-terminal" evidence="3">
    <location>
        <begin position="255"/>
        <end position="343"/>
    </location>
</feature>
<proteinExistence type="predicted"/>
<dbReference type="GO" id="GO:0044550">
    <property type="term" value="P:secondary metabolite biosynthetic process"/>
    <property type="evidence" value="ECO:0007669"/>
    <property type="project" value="TreeGrafter"/>
</dbReference>
<keyword evidence="1" id="KW-0808">Transferase</keyword>
<dbReference type="PANTHER" id="PTHR34069:SF3">
    <property type="entry name" value="ACYL-COA:ACYL-COA ALKYLTRANSFERASE"/>
    <property type="match status" value="1"/>
</dbReference>
<sequence>MGIENIEMSHQSIGITSLGYYLPTGRMTSLEMSQLSNTPENVFIEKIGIFQKCVVTDDEQPSEMGTKAALSAIDNAGIRASDIDLIVYCGVGDYDYRLWSPAAKIQSEIGADQAFAFEVRNFCNSGNLGIDICRNMLIANTEFTYGLVVCSDRLSSLVDYSNQDSLSTFMFADGATAAILKKGETSNQILAYHAVTDSEAVDCFKIPLGGTRLPFHSDNVDQSLNYMQVADREKLEKIISEVYLETYKKVIFKSLQKSSYTINDVDFIFTNQGKKSLLIKIFSWLGLTLEQTFISLPEHGNLGASDTLLGLCKSREEGKIKPGNLVVLASSAAGFSWGALTIKF</sequence>
<dbReference type="Gene3D" id="3.40.47.10">
    <property type="match status" value="2"/>
</dbReference>
<dbReference type="Pfam" id="PF08541">
    <property type="entry name" value="ACP_syn_III_C"/>
    <property type="match status" value="1"/>
</dbReference>
<dbReference type="PANTHER" id="PTHR34069">
    <property type="entry name" value="3-OXOACYL-[ACYL-CARRIER-PROTEIN] SYNTHASE 3"/>
    <property type="match status" value="1"/>
</dbReference>
<dbReference type="CDD" id="cd00830">
    <property type="entry name" value="KAS_III"/>
    <property type="match status" value="1"/>
</dbReference>
<dbReference type="AlphaFoldDB" id="A0A1U7MXH0"/>
<evidence type="ECO:0000256" key="2">
    <source>
        <dbReference type="ARBA" id="ARBA00023315"/>
    </source>
</evidence>
<accession>A0A1U7MXH0</accession>
<dbReference type="Proteomes" id="UP000186657">
    <property type="component" value="Unassembled WGS sequence"/>
</dbReference>
<gene>
    <name evidence="5" type="ORF">BJP37_04450</name>
</gene>
<reference evidence="5 6" key="1">
    <citation type="submission" date="2016-10" db="EMBL/GenBank/DDBJ databases">
        <title>Comparative genomics uncovers the prolific and rare metabolic potential of the cyanobacterial genus Moorea.</title>
        <authorList>
            <person name="Leao T."/>
            <person name="Castelao G."/>
            <person name="Korobeynikov A."/>
            <person name="Monroe E.A."/>
            <person name="Podell S."/>
            <person name="Glukhov E."/>
            <person name="Allen E."/>
            <person name="Gerwick W.H."/>
            <person name="Gerwick L."/>
        </authorList>
    </citation>
    <scope>NUCLEOTIDE SEQUENCE [LARGE SCALE GENOMIC DNA]</scope>
    <source>
        <strain evidence="5 6">PNG5-198</strain>
    </source>
</reference>
<dbReference type="GO" id="GO:0006633">
    <property type="term" value="P:fatty acid biosynthetic process"/>
    <property type="evidence" value="ECO:0007669"/>
    <property type="project" value="InterPro"/>
</dbReference>
<keyword evidence="6" id="KW-1185">Reference proteome</keyword>
<dbReference type="EMBL" id="MKZS01000001">
    <property type="protein sequence ID" value="OLT58407.1"/>
    <property type="molecule type" value="Genomic_DNA"/>
</dbReference>
<dbReference type="GO" id="GO:0004315">
    <property type="term" value="F:3-oxoacyl-[acyl-carrier-protein] synthase activity"/>
    <property type="evidence" value="ECO:0007669"/>
    <property type="project" value="InterPro"/>
</dbReference>
<comment type="caution">
    <text evidence="5">The sequence shown here is derived from an EMBL/GenBank/DDBJ whole genome shotgun (WGS) entry which is preliminary data.</text>
</comment>
<evidence type="ECO:0000259" key="3">
    <source>
        <dbReference type="Pfam" id="PF08541"/>
    </source>
</evidence>
<keyword evidence="2" id="KW-0012">Acyltransferase</keyword>
<evidence type="ECO:0000313" key="6">
    <source>
        <dbReference type="Proteomes" id="UP000186657"/>
    </source>
</evidence>
<dbReference type="InterPro" id="IPR013747">
    <property type="entry name" value="ACP_syn_III_C"/>
</dbReference>
<dbReference type="InterPro" id="IPR016039">
    <property type="entry name" value="Thiolase-like"/>
</dbReference>
<organism evidence="5 6">
    <name type="scientific">Moorena bouillonii PNG</name>
    <dbReference type="NCBI Taxonomy" id="568701"/>
    <lineage>
        <taxon>Bacteria</taxon>
        <taxon>Bacillati</taxon>
        <taxon>Cyanobacteriota</taxon>
        <taxon>Cyanophyceae</taxon>
        <taxon>Coleofasciculales</taxon>
        <taxon>Coleofasciculaceae</taxon>
        <taxon>Moorena</taxon>
    </lineage>
</organism>
<name>A0A1U7MXH0_9CYAN</name>
<dbReference type="SUPFAM" id="SSF53901">
    <property type="entry name" value="Thiolase-like"/>
    <property type="match status" value="1"/>
</dbReference>
<evidence type="ECO:0000313" key="5">
    <source>
        <dbReference type="EMBL" id="OLT58407.1"/>
    </source>
</evidence>
<evidence type="ECO:0000259" key="4">
    <source>
        <dbReference type="Pfam" id="PF08545"/>
    </source>
</evidence>
<dbReference type="InterPro" id="IPR013751">
    <property type="entry name" value="ACP_syn_III_N"/>
</dbReference>
<feature type="domain" description="Beta-ketoacyl-[acyl-carrier-protein] synthase III N-terminal" evidence="4">
    <location>
        <begin position="117"/>
        <end position="197"/>
    </location>
</feature>
<evidence type="ECO:0000256" key="1">
    <source>
        <dbReference type="ARBA" id="ARBA00022679"/>
    </source>
</evidence>
<dbReference type="Pfam" id="PF08545">
    <property type="entry name" value="ACP_syn_III"/>
    <property type="match status" value="1"/>
</dbReference>